<protein>
    <submittedName>
        <fullName evidence="2">GyrI-like domain-containing protein</fullName>
    </submittedName>
</protein>
<evidence type="ECO:0000313" key="2">
    <source>
        <dbReference type="EMBL" id="MCJ8014198.1"/>
    </source>
</evidence>
<dbReference type="InterPro" id="IPR029442">
    <property type="entry name" value="GyrI-like"/>
</dbReference>
<keyword evidence="3" id="KW-1185">Reference proteome</keyword>
<feature type="domain" description="GyrI-like small molecule binding" evidence="1">
    <location>
        <begin position="9"/>
        <end position="143"/>
    </location>
</feature>
<dbReference type="EMBL" id="JALIRP010000009">
    <property type="protein sequence ID" value="MCJ8014198.1"/>
    <property type="molecule type" value="Genomic_DNA"/>
</dbReference>
<evidence type="ECO:0000313" key="3">
    <source>
        <dbReference type="Proteomes" id="UP001139347"/>
    </source>
</evidence>
<proteinExistence type="predicted"/>
<dbReference type="RefSeq" id="WP_244728558.1">
    <property type="nucleotide sequence ID" value="NZ_JALIRP010000009.1"/>
</dbReference>
<accession>A0A9X1WSH8</accession>
<dbReference type="Proteomes" id="UP001139347">
    <property type="component" value="Unassembled WGS sequence"/>
</dbReference>
<reference evidence="2" key="1">
    <citation type="submission" date="2022-04" db="EMBL/GenBank/DDBJ databases">
        <title>Paenibacillus mangrovi sp. nov., a novel endophytic bacterium isolated from bark of Kandelia candel.</title>
        <authorList>
            <person name="Tuo L."/>
        </authorList>
    </citation>
    <scope>NUCLEOTIDE SEQUENCE</scope>
    <source>
        <strain evidence="2">KQZ6P-2</strain>
    </source>
</reference>
<dbReference type="AlphaFoldDB" id="A0A9X1WSH8"/>
<comment type="caution">
    <text evidence="2">The sequence shown here is derived from an EMBL/GenBank/DDBJ whole genome shotgun (WGS) entry which is preliminary data.</text>
</comment>
<dbReference type="InterPro" id="IPR011256">
    <property type="entry name" value="Reg_factor_effector_dom_sf"/>
</dbReference>
<gene>
    <name evidence="2" type="ORF">MUG84_21025</name>
</gene>
<dbReference type="Gene3D" id="3.20.80.10">
    <property type="entry name" value="Regulatory factor, effector binding domain"/>
    <property type="match status" value="1"/>
</dbReference>
<sequence>MMEPVIRKERKAFTLFGCSKAHDPGKPYSETIFELFDQVWREVRSKELSHRGINHVVYDQGNLVFAGIELMTPLKEDSILKKKDVVFEKYAYGKHIGPYSELDTTYQSIRALVQAAGEQHGLPLMEMYGHWHEDESKLETEIFYNLI</sequence>
<name>A0A9X1WSH8_9BACL</name>
<dbReference type="SUPFAM" id="SSF55136">
    <property type="entry name" value="Probable bacterial effector-binding domain"/>
    <property type="match status" value="1"/>
</dbReference>
<dbReference type="Pfam" id="PF06445">
    <property type="entry name" value="GyrI-like"/>
    <property type="match status" value="1"/>
</dbReference>
<organism evidence="2 3">
    <name type="scientific">Paenibacillus mangrovi</name>
    <dbReference type="NCBI Taxonomy" id="2931978"/>
    <lineage>
        <taxon>Bacteria</taxon>
        <taxon>Bacillati</taxon>
        <taxon>Bacillota</taxon>
        <taxon>Bacilli</taxon>
        <taxon>Bacillales</taxon>
        <taxon>Paenibacillaceae</taxon>
        <taxon>Paenibacillus</taxon>
    </lineage>
</organism>
<evidence type="ECO:0000259" key="1">
    <source>
        <dbReference type="Pfam" id="PF06445"/>
    </source>
</evidence>